<keyword evidence="1 2" id="KW-0732">Signal</keyword>
<name>A0ABU9HX58_9FLAO</name>
<evidence type="ECO:0000259" key="3">
    <source>
        <dbReference type="Pfam" id="PF18962"/>
    </source>
</evidence>
<evidence type="ECO:0000313" key="4">
    <source>
        <dbReference type="EMBL" id="MEL1244738.1"/>
    </source>
</evidence>
<dbReference type="Gene3D" id="2.60.120.260">
    <property type="entry name" value="Galactose-binding domain-like"/>
    <property type="match status" value="1"/>
</dbReference>
<dbReference type="NCBIfam" id="TIGR04183">
    <property type="entry name" value="Por_Secre_tail"/>
    <property type="match status" value="1"/>
</dbReference>
<feature type="domain" description="Secretion system C-terminal sorting" evidence="3">
    <location>
        <begin position="213"/>
        <end position="282"/>
    </location>
</feature>
<evidence type="ECO:0000256" key="2">
    <source>
        <dbReference type="SAM" id="SignalP"/>
    </source>
</evidence>
<organism evidence="4 5">
    <name type="scientific">Flavobacterium arundinis</name>
    <dbReference type="NCBI Taxonomy" id="3139143"/>
    <lineage>
        <taxon>Bacteria</taxon>
        <taxon>Pseudomonadati</taxon>
        <taxon>Bacteroidota</taxon>
        <taxon>Flavobacteriia</taxon>
        <taxon>Flavobacteriales</taxon>
        <taxon>Flavobacteriaceae</taxon>
        <taxon>Flavobacterium</taxon>
    </lineage>
</organism>
<feature type="signal peptide" evidence="2">
    <location>
        <begin position="1"/>
        <end position="20"/>
    </location>
</feature>
<dbReference type="InterPro" id="IPR026444">
    <property type="entry name" value="Secre_tail"/>
</dbReference>
<dbReference type="RefSeq" id="WP_341697054.1">
    <property type="nucleotide sequence ID" value="NZ_JBBYHR010000005.1"/>
</dbReference>
<dbReference type="EMBL" id="JBBYHR010000005">
    <property type="protein sequence ID" value="MEL1244738.1"/>
    <property type="molecule type" value="Genomic_DNA"/>
</dbReference>
<reference evidence="4 5" key="1">
    <citation type="submission" date="2024-04" db="EMBL/GenBank/DDBJ databases">
        <title>Flavobacterium sp. DGU11 16S ribosomal RNA gene Genome sequencing and assembly.</title>
        <authorList>
            <person name="Park S."/>
        </authorList>
    </citation>
    <scope>NUCLEOTIDE SEQUENCE [LARGE SCALE GENOMIC DNA]</scope>
    <source>
        <strain evidence="4 5">DGU11</strain>
    </source>
</reference>
<proteinExistence type="predicted"/>
<feature type="chain" id="PRO_5047378172" evidence="2">
    <location>
        <begin position="21"/>
        <end position="283"/>
    </location>
</feature>
<dbReference type="Proteomes" id="UP001464555">
    <property type="component" value="Unassembled WGS sequence"/>
</dbReference>
<protein>
    <submittedName>
        <fullName evidence="4">T9SS type A sorting domain-containing protein</fullName>
    </submittedName>
</protein>
<comment type="caution">
    <text evidence="4">The sequence shown here is derived from an EMBL/GenBank/DDBJ whole genome shotgun (WGS) entry which is preliminary data.</text>
</comment>
<gene>
    <name evidence="4" type="ORF">AAEO56_10740</name>
</gene>
<accession>A0ABU9HX58</accession>
<dbReference type="Pfam" id="PF18962">
    <property type="entry name" value="Por_Secre_tail"/>
    <property type="match status" value="1"/>
</dbReference>
<evidence type="ECO:0000313" key="5">
    <source>
        <dbReference type="Proteomes" id="UP001464555"/>
    </source>
</evidence>
<keyword evidence="5" id="KW-1185">Reference proteome</keyword>
<evidence type="ECO:0000256" key="1">
    <source>
        <dbReference type="ARBA" id="ARBA00022729"/>
    </source>
</evidence>
<sequence length="283" mass="30814">MKKQYFFAIGLIMAGLTASAQNQVINGGFENWTDANPVNFTEQGTSPIYNDNLTKETTIVHSGSNSARQTSQETTQYVEYSNLIQVTPGHSYTISYWYLDNSPTARTRTWTSWLDSANSSGGALAEPQINGNAANPHTVQTLQDENYSTDSANWVFKTMTQTAPATAAKARVQIRTYRQAAGQSGGFIYYDDISFVDNTIAGVNENTITTVKMFPNPLNGDVLTVLTDSDAPKAITIFDVLGKQVVNTTTSNNTVNVANLTSGVYMVKITQDGKTATKKLVVQ</sequence>